<reference evidence="1 2" key="1">
    <citation type="submission" date="2020-03" db="EMBL/GenBank/DDBJ databases">
        <title>Genomic Encyclopedia of Type Strains, Phase IV (KMG-IV): sequencing the most valuable type-strain genomes for metagenomic binning, comparative biology and taxonomic classification.</title>
        <authorList>
            <person name="Goeker M."/>
        </authorList>
    </citation>
    <scope>NUCLEOTIDE SEQUENCE [LARGE SCALE GENOMIC DNA]</scope>
    <source>
        <strain evidence="1 2">DSM 4733</strain>
    </source>
</reference>
<evidence type="ECO:0008006" key="3">
    <source>
        <dbReference type="Google" id="ProtNLM"/>
    </source>
</evidence>
<dbReference type="AlphaFoldDB" id="A0A7X5UYD6"/>
<dbReference type="PROSITE" id="PS51257">
    <property type="entry name" value="PROKAR_LIPOPROTEIN"/>
    <property type="match status" value="1"/>
</dbReference>
<sequence>MRAMIAMTMLALAGCTQSTSTSGPAPEVRGGGLSPVPAFNGGGEGWSIDITSTGGGAHDASLVWASGSQRGDFKLFYRGQPADAPSTLIVLSGEMRAGGALRPVIVEIKREPCKDDAGASFLHSVSVTAEGVVPGTSQMRGCGHLAMR</sequence>
<dbReference type="Proteomes" id="UP000564677">
    <property type="component" value="Unassembled WGS sequence"/>
</dbReference>
<proteinExistence type="predicted"/>
<evidence type="ECO:0000313" key="1">
    <source>
        <dbReference type="EMBL" id="NIJ64474.1"/>
    </source>
</evidence>
<accession>A0A7X5UYD6</accession>
<protein>
    <recommendedName>
        <fullName evidence="3">Lipoprotein</fullName>
    </recommendedName>
</protein>
<evidence type="ECO:0000313" key="2">
    <source>
        <dbReference type="Proteomes" id="UP000564677"/>
    </source>
</evidence>
<organism evidence="1 2">
    <name type="scientific">Sphingomonas leidyi</name>
    <dbReference type="NCBI Taxonomy" id="68569"/>
    <lineage>
        <taxon>Bacteria</taxon>
        <taxon>Pseudomonadati</taxon>
        <taxon>Pseudomonadota</taxon>
        <taxon>Alphaproteobacteria</taxon>
        <taxon>Sphingomonadales</taxon>
        <taxon>Sphingomonadaceae</taxon>
        <taxon>Sphingomonas</taxon>
    </lineage>
</organism>
<keyword evidence="2" id="KW-1185">Reference proteome</keyword>
<dbReference type="RefSeq" id="WP_167298821.1">
    <property type="nucleotide sequence ID" value="NZ_JAASQV010000001.1"/>
</dbReference>
<name>A0A7X5UYD6_9SPHN</name>
<comment type="caution">
    <text evidence="1">The sequence shown here is derived from an EMBL/GenBank/DDBJ whole genome shotgun (WGS) entry which is preliminary data.</text>
</comment>
<dbReference type="EMBL" id="JAASQV010000001">
    <property type="protein sequence ID" value="NIJ64474.1"/>
    <property type="molecule type" value="Genomic_DNA"/>
</dbReference>
<gene>
    <name evidence="1" type="ORF">FHR20_001405</name>
</gene>